<dbReference type="GO" id="GO:0005634">
    <property type="term" value="C:nucleus"/>
    <property type="evidence" value="ECO:0007669"/>
    <property type="project" value="UniProtKB-SubCell"/>
</dbReference>
<protein>
    <submittedName>
        <fullName evidence="6">Protein ripply2</fullName>
    </submittedName>
</protein>
<name>A0AA47NZP2_MERPO</name>
<evidence type="ECO:0000256" key="1">
    <source>
        <dbReference type="ARBA" id="ARBA00004123"/>
    </source>
</evidence>
<organism evidence="6 7">
    <name type="scientific">Merluccius polli</name>
    <name type="common">Benguela hake</name>
    <name type="synonym">Merluccius cadenati</name>
    <dbReference type="NCBI Taxonomy" id="89951"/>
    <lineage>
        <taxon>Eukaryota</taxon>
        <taxon>Metazoa</taxon>
        <taxon>Chordata</taxon>
        <taxon>Craniata</taxon>
        <taxon>Vertebrata</taxon>
        <taxon>Euteleostomi</taxon>
        <taxon>Actinopterygii</taxon>
        <taxon>Neopterygii</taxon>
        <taxon>Teleostei</taxon>
        <taxon>Neoteleostei</taxon>
        <taxon>Acanthomorphata</taxon>
        <taxon>Zeiogadaria</taxon>
        <taxon>Gadariae</taxon>
        <taxon>Gadiformes</taxon>
        <taxon>Gadoidei</taxon>
        <taxon>Merlucciidae</taxon>
        <taxon>Merluccius</taxon>
    </lineage>
</organism>
<feature type="region of interest" description="Disordered" evidence="5">
    <location>
        <begin position="29"/>
        <end position="58"/>
    </location>
</feature>
<dbReference type="Proteomes" id="UP001174136">
    <property type="component" value="Unassembled WGS sequence"/>
</dbReference>
<gene>
    <name evidence="6" type="primary">RIPPLY2</name>
    <name evidence="6" type="ORF">N1851_019373</name>
</gene>
<keyword evidence="7" id="KW-1185">Reference proteome</keyword>
<comment type="similarity">
    <text evidence="2">Belongs to the ripply family.</text>
</comment>
<dbReference type="InterPro" id="IPR028127">
    <property type="entry name" value="Ripply_fam"/>
</dbReference>
<accession>A0AA47NZP2</accession>
<dbReference type="GO" id="GO:0000122">
    <property type="term" value="P:negative regulation of transcription by RNA polymerase II"/>
    <property type="evidence" value="ECO:0007669"/>
    <property type="project" value="TreeGrafter"/>
</dbReference>
<dbReference type="EMBL" id="JAOPHQ010003503">
    <property type="protein sequence ID" value="KAK0142683.1"/>
    <property type="molecule type" value="Genomic_DNA"/>
</dbReference>
<feature type="region of interest" description="Disordered" evidence="5">
    <location>
        <begin position="102"/>
        <end position="122"/>
    </location>
</feature>
<reference evidence="6" key="1">
    <citation type="journal article" date="2023" name="Front. Mar. Sci.">
        <title>A new Merluccius polli reference genome to investigate the effects of global change in West African waters.</title>
        <authorList>
            <person name="Mateo J.L."/>
            <person name="Blanco-Fernandez C."/>
            <person name="Garcia-Vazquez E."/>
            <person name="Machado-Schiaffino G."/>
        </authorList>
    </citation>
    <scope>NUCLEOTIDE SEQUENCE</scope>
    <source>
        <strain evidence="6">C29</strain>
        <tissue evidence="6">Fin</tissue>
    </source>
</reference>
<dbReference type="GO" id="GO:0009880">
    <property type="term" value="P:embryonic pattern specification"/>
    <property type="evidence" value="ECO:0007669"/>
    <property type="project" value="TreeGrafter"/>
</dbReference>
<evidence type="ECO:0000256" key="2">
    <source>
        <dbReference type="ARBA" id="ARBA00006944"/>
    </source>
</evidence>
<evidence type="ECO:0000256" key="4">
    <source>
        <dbReference type="ARBA" id="ARBA00023242"/>
    </source>
</evidence>
<evidence type="ECO:0000256" key="5">
    <source>
        <dbReference type="SAM" id="MobiDB-lite"/>
    </source>
</evidence>
<evidence type="ECO:0000256" key="3">
    <source>
        <dbReference type="ARBA" id="ARBA00022473"/>
    </source>
</evidence>
<dbReference type="PANTHER" id="PTHR16770:SF3">
    <property type="entry name" value="PROTEIN RIPPLY2"/>
    <property type="match status" value="1"/>
</dbReference>
<dbReference type="AlphaFoldDB" id="A0AA47NZP2"/>
<comment type="caution">
    <text evidence="6">The sequence shown here is derived from an EMBL/GenBank/DDBJ whole genome shotgun (WGS) entry which is preliminary data.</text>
</comment>
<comment type="subcellular location">
    <subcellularLocation>
        <location evidence="1">Nucleus</location>
    </subcellularLocation>
</comment>
<keyword evidence="4" id="KW-0539">Nucleus</keyword>
<dbReference type="Pfam" id="PF14998">
    <property type="entry name" value="Ripply"/>
    <property type="match status" value="1"/>
</dbReference>
<dbReference type="PANTHER" id="PTHR16770">
    <property type="entry name" value="PROTEIN RIPPLY-LIKE"/>
    <property type="match status" value="1"/>
</dbReference>
<keyword evidence="3" id="KW-0217">Developmental protein</keyword>
<proteinExistence type="inferred from homology"/>
<sequence>MDACTAQRGITSAFTAGTATDEHRGPIMWRPWDTPCVQNEPQKLHPKHGDLSDASFSKSRSMPITHPVKLYWPKSKCFDYLYQDAEMLLHNYPVQATICLYEEESSDEDSDDEDGDLDKDMN</sequence>
<evidence type="ECO:0000313" key="6">
    <source>
        <dbReference type="EMBL" id="KAK0142683.1"/>
    </source>
</evidence>
<evidence type="ECO:0000313" key="7">
    <source>
        <dbReference type="Proteomes" id="UP001174136"/>
    </source>
</evidence>